<dbReference type="InterPro" id="IPR020845">
    <property type="entry name" value="AMP-binding_CS"/>
</dbReference>
<comment type="caution">
    <text evidence="2">The sequence shown here is derived from an EMBL/GenBank/DDBJ whole genome shotgun (WGS) entry which is preliminary data.</text>
</comment>
<dbReference type="InterPro" id="IPR000873">
    <property type="entry name" value="AMP-dep_synth/lig_dom"/>
</dbReference>
<sequence length="472" mass="50883">MSIPEHRRETYASLIARVDRIEAGLRRHGVGEGDVVACSLSNGIGYVAFILAVAKAGAVYVPMIREFDGADRARALDLTGPVLMVVDGTRAVEAPGRPTVRLGALEAAQPRPSPGSRAPARGTFRYLWTSGSTGFPKMMSWRQDSFLAERRRWVRHTGLNDTDVFFCRHPIDVAHATDLHMFAALLSGARLVVTDPDTDPAVMLEQVIACGTTVMSALPRHYDQFADIAEKSGGADLSRVRLPFCGGTYVGPNMVERCERALSLRIRRLYGSTEFGLAAVDLVGRGAADAFLPLVPGVEARLEPLGHRDGGIGELVLRSPHTSDGYLNDARAHARTFRGGEYRTGDVAERNASGEYRILGRVSETLSAEHGLLLAPALDEDIVLHCPVAEAVSVPVAPDGRGQAVRVLVRPRGEVGTAEAAAAVRRRLESHGLRGDVRATDRMPYTAVGKPNKAAIRRMWDVPAEEPAQPAG</sequence>
<dbReference type="EMBL" id="JACHDS010000001">
    <property type="protein sequence ID" value="MBB6174733.1"/>
    <property type="molecule type" value="Genomic_DNA"/>
</dbReference>
<dbReference type="Proteomes" id="UP000546642">
    <property type="component" value="Unassembled WGS sequence"/>
</dbReference>
<dbReference type="Gene3D" id="3.30.300.30">
    <property type="match status" value="1"/>
</dbReference>
<feature type="domain" description="AMP-dependent synthetase/ligase" evidence="1">
    <location>
        <begin position="5"/>
        <end position="327"/>
    </location>
</feature>
<keyword evidence="3" id="KW-1185">Reference proteome</keyword>
<dbReference type="PANTHER" id="PTHR43767:SF1">
    <property type="entry name" value="NONRIBOSOMAL PEPTIDE SYNTHASE PES1 (EUROFUNG)-RELATED"/>
    <property type="match status" value="1"/>
</dbReference>
<proteinExistence type="predicted"/>
<dbReference type="SUPFAM" id="SSF56801">
    <property type="entry name" value="Acetyl-CoA synthetase-like"/>
    <property type="match status" value="1"/>
</dbReference>
<dbReference type="PROSITE" id="PS00455">
    <property type="entry name" value="AMP_BINDING"/>
    <property type="match status" value="1"/>
</dbReference>
<dbReference type="Gene3D" id="3.40.50.12780">
    <property type="entry name" value="N-terminal domain of ligase-like"/>
    <property type="match status" value="1"/>
</dbReference>
<evidence type="ECO:0000313" key="2">
    <source>
        <dbReference type="EMBL" id="MBB6174733.1"/>
    </source>
</evidence>
<evidence type="ECO:0000259" key="1">
    <source>
        <dbReference type="Pfam" id="PF00501"/>
    </source>
</evidence>
<gene>
    <name evidence="2" type="ORF">HNR23_004793</name>
</gene>
<dbReference type="InterPro" id="IPR042099">
    <property type="entry name" value="ANL_N_sf"/>
</dbReference>
<dbReference type="Pfam" id="PF00501">
    <property type="entry name" value="AMP-binding"/>
    <property type="match status" value="1"/>
</dbReference>
<dbReference type="InterPro" id="IPR045851">
    <property type="entry name" value="AMP-bd_C_sf"/>
</dbReference>
<evidence type="ECO:0000313" key="3">
    <source>
        <dbReference type="Proteomes" id="UP000546642"/>
    </source>
</evidence>
<organism evidence="2 3">
    <name type="scientific">Nocardiopsis mwathae</name>
    <dbReference type="NCBI Taxonomy" id="1472723"/>
    <lineage>
        <taxon>Bacteria</taxon>
        <taxon>Bacillati</taxon>
        <taxon>Actinomycetota</taxon>
        <taxon>Actinomycetes</taxon>
        <taxon>Streptosporangiales</taxon>
        <taxon>Nocardiopsidaceae</taxon>
        <taxon>Nocardiopsis</taxon>
    </lineage>
</organism>
<dbReference type="GO" id="GO:0016878">
    <property type="term" value="F:acid-thiol ligase activity"/>
    <property type="evidence" value="ECO:0007669"/>
    <property type="project" value="UniProtKB-ARBA"/>
</dbReference>
<name>A0A7W9YM77_9ACTN</name>
<protein>
    <submittedName>
        <fullName evidence="2">Acyl-coenzyme A synthetase/AMP-(Fatty) acid ligase</fullName>
    </submittedName>
</protein>
<accession>A0A7W9YM77</accession>
<dbReference type="PANTHER" id="PTHR43767">
    <property type="entry name" value="LONG-CHAIN-FATTY-ACID--COA LIGASE"/>
    <property type="match status" value="1"/>
</dbReference>
<reference evidence="2 3" key="1">
    <citation type="submission" date="2020-08" db="EMBL/GenBank/DDBJ databases">
        <title>Sequencing the genomes of 1000 actinobacteria strains.</title>
        <authorList>
            <person name="Klenk H.-P."/>
        </authorList>
    </citation>
    <scope>NUCLEOTIDE SEQUENCE [LARGE SCALE GENOMIC DNA]</scope>
    <source>
        <strain evidence="2 3">DSM 46659</strain>
    </source>
</reference>
<dbReference type="AlphaFoldDB" id="A0A7W9YM77"/>
<dbReference type="InterPro" id="IPR050237">
    <property type="entry name" value="ATP-dep_AMP-bd_enzyme"/>
</dbReference>
<keyword evidence="2" id="KW-0436">Ligase</keyword>